<keyword evidence="2" id="KW-1017">Isopeptide bond</keyword>
<dbReference type="PRINTS" id="PR00348">
    <property type="entry name" value="UBIQUITIN"/>
</dbReference>
<evidence type="ECO:0000313" key="6">
    <source>
        <dbReference type="Proteomes" id="UP000023152"/>
    </source>
</evidence>
<keyword evidence="6" id="KW-1185">Reference proteome</keyword>
<reference evidence="5 6" key="1">
    <citation type="journal article" date="2013" name="Curr. Biol.">
        <title>The Genome of the Foraminiferan Reticulomyxa filosa.</title>
        <authorList>
            <person name="Glockner G."/>
            <person name="Hulsmann N."/>
            <person name="Schleicher M."/>
            <person name="Noegel A.A."/>
            <person name="Eichinger L."/>
            <person name="Gallinger C."/>
            <person name="Pawlowski J."/>
            <person name="Sierra R."/>
            <person name="Euteneuer U."/>
            <person name="Pillet L."/>
            <person name="Moustafa A."/>
            <person name="Platzer M."/>
            <person name="Groth M."/>
            <person name="Szafranski K."/>
            <person name="Schliwa M."/>
        </authorList>
    </citation>
    <scope>NUCLEOTIDE SEQUENCE [LARGE SCALE GENOMIC DNA]</scope>
</reference>
<accession>X6MX68</accession>
<evidence type="ECO:0000256" key="3">
    <source>
        <dbReference type="SAM" id="MobiDB-lite"/>
    </source>
</evidence>
<dbReference type="InterPro" id="IPR030934">
    <property type="entry name" value="Intein_C"/>
</dbReference>
<dbReference type="SMART" id="SM00213">
    <property type="entry name" value="UBQ"/>
    <property type="match status" value="2"/>
</dbReference>
<dbReference type="InterPro" id="IPR006141">
    <property type="entry name" value="Intein_N"/>
</dbReference>
<comment type="similarity">
    <text evidence="1">Belongs to the ubiquitin family.</text>
</comment>
<dbReference type="InterPro" id="IPR050158">
    <property type="entry name" value="Ubiquitin_ubiquitin-like"/>
</dbReference>
<dbReference type="PANTHER" id="PTHR10666">
    <property type="entry name" value="UBIQUITIN"/>
    <property type="match status" value="1"/>
</dbReference>
<dbReference type="PROSITE" id="PS50053">
    <property type="entry name" value="UBIQUITIN_2"/>
    <property type="match status" value="2"/>
</dbReference>
<dbReference type="Gene3D" id="3.10.20.90">
    <property type="entry name" value="Phosphatidylinositol 3-kinase Catalytic Subunit, Chain A, domain 1"/>
    <property type="match status" value="2"/>
</dbReference>
<dbReference type="OrthoDB" id="1043111at2759"/>
<feature type="compositionally biased region" description="Acidic residues" evidence="3">
    <location>
        <begin position="395"/>
        <end position="424"/>
    </location>
</feature>
<dbReference type="FunFam" id="3.10.20.90:FF:000009">
    <property type="entry name" value="Ubiquitin-60S ribosomal protein"/>
    <property type="match status" value="1"/>
</dbReference>
<dbReference type="CDD" id="cd17039">
    <property type="entry name" value="Ubl_ubiquitin_like"/>
    <property type="match status" value="1"/>
</dbReference>
<dbReference type="Proteomes" id="UP000023152">
    <property type="component" value="Unassembled WGS sequence"/>
</dbReference>
<dbReference type="EMBL" id="ASPP01014659">
    <property type="protein sequence ID" value="ETO18620.1"/>
    <property type="molecule type" value="Genomic_DNA"/>
</dbReference>
<dbReference type="PROSITE" id="PS50818">
    <property type="entry name" value="INTEIN_C_TER"/>
    <property type="match status" value="1"/>
</dbReference>
<dbReference type="SMART" id="SM00306">
    <property type="entry name" value="HintN"/>
    <property type="match status" value="1"/>
</dbReference>
<organism evidence="5 6">
    <name type="scientific">Reticulomyxa filosa</name>
    <dbReference type="NCBI Taxonomy" id="46433"/>
    <lineage>
        <taxon>Eukaryota</taxon>
        <taxon>Sar</taxon>
        <taxon>Rhizaria</taxon>
        <taxon>Retaria</taxon>
        <taxon>Foraminifera</taxon>
        <taxon>Monothalamids</taxon>
        <taxon>Reticulomyxidae</taxon>
        <taxon>Reticulomyxa</taxon>
    </lineage>
</organism>
<dbReference type="PROSITE" id="PS50817">
    <property type="entry name" value="INTEIN_N_TER"/>
    <property type="match status" value="1"/>
</dbReference>
<dbReference type="InterPro" id="IPR036844">
    <property type="entry name" value="Hint_dom_sf"/>
</dbReference>
<gene>
    <name evidence="5" type="ORF">RFI_18642</name>
</gene>
<feature type="domain" description="Ubiquitin-like" evidence="4">
    <location>
        <begin position="439"/>
        <end position="514"/>
    </location>
</feature>
<dbReference type="SUPFAM" id="SSF54236">
    <property type="entry name" value="Ubiquitin-like"/>
    <property type="match status" value="2"/>
</dbReference>
<dbReference type="Gene3D" id="2.170.16.10">
    <property type="entry name" value="Hedgehog/Intein (Hint) domain"/>
    <property type="match status" value="1"/>
</dbReference>
<dbReference type="InterPro" id="IPR019956">
    <property type="entry name" value="Ubiquitin_dom"/>
</dbReference>
<proteinExistence type="inferred from homology"/>
<evidence type="ECO:0000256" key="1">
    <source>
        <dbReference type="ARBA" id="ARBA00008430"/>
    </source>
</evidence>
<protein>
    <submittedName>
        <fullName evidence="5">Ubiquitin family protein</fullName>
    </submittedName>
</protein>
<dbReference type="InterPro" id="IPR003587">
    <property type="entry name" value="Hint_dom_N"/>
</dbReference>
<feature type="domain" description="Ubiquitin-like" evidence="4">
    <location>
        <begin position="674"/>
        <end position="740"/>
    </location>
</feature>
<name>X6MX68_RETFI</name>
<dbReference type="CDD" id="cd01803">
    <property type="entry name" value="Ubl_ubiquitin"/>
    <property type="match status" value="1"/>
</dbReference>
<dbReference type="Pfam" id="PF00240">
    <property type="entry name" value="ubiquitin"/>
    <property type="match status" value="2"/>
</dbReference>
<feature type="region of interest" description="Disordered" evidence="3">
    <location>
        <begin position="391"/>
        <end position="429"/>
    </location>
</feature>
<dbReference type="InterPro" id="IPR000626">
    <property type="entry name" value="Ubiquitin-like_dom"/>
</dbReference>
<dbReference type="AlphaFoldDB" id="X6MX68"/>
<sequence length="760" mass="86453">MPTFELNDLFNKLSSSNLTKGFLSHANSIYLKQRTIGEEYRYILERQKAPQFLGNSLQRPTLLIKPLENQATDTVTQTVKRGEALEQYDLSGFSSMAAKRGALSSFTISAASNTDARCLDFLTTEGKVLYNLRPNDKGVVNIDSSHILGSHTLLRCIASDEERVVLSSLPLCKLNNDDDNEEKKKIFDYGDLRLFPGLHPSKCFTQQRDMELLSTKNASYKINDFKSSEVVTFDSIRDVFNFYSSLSSVVSSKDLRRNWDFLSEWHGLGREKQMEYVDEFFSHELNLFLFKKDTKFFDEVCKPLIRSKLRKDIVDLYLLGEFKKLEQYATLEWLSRMNALEIILVAHASGKKEFRGLAKKYFAKQQQLIEDNAEALDKLFTTAIKCKQVQQETQAQEEEQQEQEEERENDDENEEDEEEIEDNQDNAFGGTFDLHGGSMSIIVKTLTGKAVEIMCDPTDTIQNVKAKIQDKEGIPPDQQRLIFAGKQLEDGRTLSDYNIQKDSTLHLVLRLRGGCFVAGTLIRMADGTLRKIEDIVNGDIVYSMEETKQVISTCAVKNVFRFVVCELCEIEFSDGTKMVTTPQHLIYVVNKGWSCVDPFVENSKHDKVLAKGDQVIKLDVSDGKVGSQNEAVFVANIRHLTSDRDNEEALVYTLHLDNGYHTYFAQDILVHNTLRLTINLPDSSTLILNVEPEMTVATIKLLIQVQRGFDMSQQILMWQGNALSNTATLASHSIYKKDGVNKFVTQCVIFFLFIFPNISK</sequence>
<evidence type="ECO:0000313" key="5">
    <source>
        <dbReference type="EMBL" id="ETO18620.1"/>
    </source>
</evidence>
<dbReference type="SUPFAM" id="SSF51294">
    <property type="entry name" value="Hedgehog/intein (Hint) domain"/>
    <property type="match status" value="1"/>
</dbReference>
<evidence type="ECO:0000256" key="2">
    <source>
        <dbReference type="ARBA" id="ARBA00022499"/>
    </source>
</evidence>
<evidence type="ECO:0000259" key="4">
    <source>
        <dbReference type="PROSITE" id="PS50053"/>
    </source>
</evidence>
<dbReference type="PROSITE" id="PS00299">
    <property type="entry name" value="UBIQUITIN_1"/>
    <property type="match status" value="1"/>
</dbReference>
<comment type="caution">
    <text evidence="5">The sequence shown here is derived from an EMBL/GenBank/DDBJ whole genome shotgun (WGS) entry which is preliminary data.</text>
</comment>
<dbReference type="InterPro" id="IPR029071">
    <property type="entry name" value="Ubiquitin-like_domsf"/>
</dbReference>
<dbReference type="CDD" id="cd00081">
    <property type="entry name" value="Hint"/>
    <property type="match status" value="1"/>
</dbReference>
<dbReference type="InterPro" id="IPR019954">
    <property type="entry name" value="Ubiquitin_CS"/>
</dbReference>
<dbReference type="GO" id="GO:0016539">
    <property type="term" value="P:intein-mediated protein splicing"/>
    <property type="evidence" value="ECO:0007669"/>
    <property type="project" value="InterPro"/>
</dbReference>